<dbReference type="AlphaFoldDB" id="A0A517WD17"/>
<protein>
    <submittedName>
        <fullName evidence="1">Uncharacterized protein</fullName>
    </submittedName>
</protein>
<sequence>MSKYKNGDIINLALKADEELEGTDEPLCDWYKRQETNVHLIELEYHFGLDRCDICNCWHDPFSECQSRYCLQNLQN</sequence>
<name>A0A517WD17_9PLAN</name>
<dbReference type="EMBL" id="CP036347">
    <property type="protein sequence ID" value="QDU03117.1"/>
    <property type="molecule type" value="Genomic_DNA"/>
</dbReference>
<accession>A0A517WD17</accession>
<organism evidence="1 2">
    <name type="scientific">Gimesia chilikensis</name>
    <dbReference type="NCBI Taxonomy" id="2605989"/>
    <lineage>
        <taxon>Bacteria</taxon>
        <taxon>Pseudomonadati</taxon>
        <taxon>Planctomycetota</taxon>
        <taxon>Planctomycetia</taxon>
        <taxon>Planctomycetales</taxon>
        <taxon>Planctomycetaceae</taxon>
        <taxon>Gimesia</taxon>
    </lineage>
</organism>
<dbReference type="Proteomes" id="UP000320722">
    <property type="component" value="Chromosome"/>
</dbReference>
<proteinExistence type="predicted"/>
<evidence type="ECO:0000313" key="2">
    <source>
        <dbReference type="Proteomes" id="UP000320722"/>
    </source>
</evidence>
<gene>
    <name evidence="1" type="ORF">V6x_28290</name>
</gene>
<reference evidence="1 2" key="1">
    <citation type="submission" date="2019-02" db="EMBL/GenBank/DDBJ databases">
        <title>Deep-cultivation of Planctomycetes and their phenomic and genomic characterization uncovers novel biology.</title>
        <authorList>
            <person name="Wiegand S."/>
            <person name="Jogler M."/>
            <person name="Boedeker C."/>
            <person name="Pinto D."/>
            <person name="Vollmers J."/>
            <person name="Rivas-Marin E."/>
            <person name="Kohn T."/>
            <person name="Peeters S.H."/>
            <person name="Heuer A."/>
            <person name="Rast P."/>
            <person name="Oberbeckmann S."/>
            <person name="Bunk B."/>
            <person name="Jeske O."/>
            <person name="Meyerdierks A."/>
            <person name="Storesund J.E."/>
            <person name="Kallscheuer N."/>
            <person name="Luecker S."/>
            <person name="Lage O.M."/>
            <person name="Pohl T."/>
            <person name="Merkel B.J."/>
            <person name="Hornburger P."/>
            <person name="Mueller R.-W."/>
            <person name="Bruemmer F."/>
            <person name="Labrenz M."/>
            <person name="Spormann A.M."/>
            <person name="Op den Camp H."/>
            <person name="Overmann J."/>
            <person name="Amann R."/>
            <person name="Jetten M.S.M."/>
            <person name="Mascher T."/>
            <person name="Medema M.H."/>
            <person name="Devos D.P."/>
            <person name="Kaster A.-K."/>
            <person name="Ovreas L."/>
            <person name="Rohde M."/>
            <person name="Galperin M.Y."/>
            <person name="Jogler C."/>
        </authorList>
    </citation>
    <scope>NUCLEOTIDE SEQUENCE [LARGE SCALE GENOMIC DNA]</scope>
    <source>
        <strain evidence="1 2">V6</strain>
    </source>
</reference>
<evidence type="ECO:0000313" key="1">
    <source>
        <dbReference type="EMBL" id="QDU03117.1"/>
    </source>
</evidence>